<dbReference type="InterPro" id="IPR013785">
    <property type="entry name" value="Aldolase_TIM"/>
</dbReference>
<keyword evidence="2" id="KW-0949">S-adenosyl-L-methionine</keyword>
<evidence type="ECO:0000256" key="3">
    <source>
        <dbReference type="ARBA" id="ARBA00022723"/>
    </source>
</evidence>
<dbReference type="Gene3D" id="3.20.20.70">
    <property type="entry name" value="Aldolase class I"/>
    <property type="match status" value="1"/>
</dbReference>
<dbReference type="SFLD" id="SFLDG01384">
    <property type="entry name" value="thioether_bond_formation_requi"/>
    <property type="match status" value="1"/>
</dbReference>
<dbReference type="Pfam" id="PF13186">
    <property type="entry name" value="SPASM"/>
    <property type="match status" value="1"/>
</dbReference>
<dbReference type="GO" id="GO:0016491">
    <property type="term" value="F:oxidoreductase activity"/>
    <property type="evidence" value="ECO:0007669"/>
    <property type="project" value="InterPro"/>
</dbReference>
<dbReference type="SUPFAM" id="SSF102114">
    <property type="entry name" value="Radical SAM enzymes"/>
    <property type="match status" value="1"/>
</dbReference>
<feature type="domain" description="Radical SAM core" evidence="6">
    <location>
        <begin position="105"/>
        <end position="329"/>
    </location>
</feature>
<dbReference type="EMBL" id="CP062796">
    <property type="protein sequence ID" value="QUL97877.1"/>
    <property type="molecule type" value="Genomic_DNA"/>
</dbReference>
<dbReference type="InterPro" id="IPR047602">
    <property type="entry name" value="SPASM_CteB-like"/>
</dbReference>
<dbReference type="CDD" id="cd01335">
    <property type="entry name" value="Radical_SAM"/>
    <property type="match status" value="1"/>
</dbReference>
<keyword evidence="5" id="KW-0411">Iron-sulfur</keyword>
<dbReference type="InterPro" id="IPR058240">
    <property type="entry name" value="rSAM_sf"/>
</dbReference>
<proteinExistence type="predicted"/>
<evidence type="ECO:0000313" key="7">
    <source>
        <dbReference type="EMBL" id="QUL97877.1"/>
    </source>
</evidence>
<accession>A0AAT9LB72</accession>
<evidence type="ECO:0000256" key="2">
    <source>
        <dbReference type="ARBA" id="ARBA00022691"/>
    </source>
</evidence>
<dbReference type="GO" id="GO:0046872">
    <property type="term" value="F:metal ion binding"/>
    <property type="evidence" value="ECO:0007669"/>
    <property type="project" value="UniProtKB-KW"/>
</dbReference>
<name>A0AAT9LB72_9FIRM</name>
<dbReference type="CDD" id="cd21124">
    <property type="entry name" value="SPASM_CteB-like"/>
    <property type="match status" value="1"/>
</dbReference>
<dbReference type="InterPro" id="IPR007197">
    <property type="entry name" value="rSAM"/>
</dbReference>
<dbReference type="SFLD" id="SFLDS00029">
    <property type="entry name" value="Radical_SAM"/>
    <property type="match status" value="1"/>
</dbReference>
<sequence>MHVFSVNGCDLAFDSATGSLHSLDPVGKAVLQYACRAGIDRRIRQDPAFEKRFLEEVKGALFPRFTREEVEAAWEEALPLIGKTLWGDDFTLQAAAEENSDGPEIGSLKALCLNVAHDCNLACEYCFAARGHFGGKPQLMPPSVAMSAMDFLVSQSGKRRYLDVDFFGGEPLMAFDTVKEAVGYARRLEKTTGKIFRFTLTTNCVLLDAEVDEFLNAEGISVILSIDGRPEVHDRMRKRSGGSPSHATVLRNALRLVQSRQGRDYYVRGTFTRHNLDFYEDVKYLYAQGFRRMSLEPVTGGRGEDWAITEQDLPALREAYSRLAAFWKETFEKGDPFSFYHFEIGLDGGVCKEKRITGCGAGYEYLAVTPDGSIYPCHQLVGKPEFNMGNVSDGIVTPALMRRFYEARVPYKPRCIKCWARYLCGGGCHAGALLSTGDIKEPDPLACLIMKTRLEFALYVQYIKGI</sequence>
<dbReference type="Pfam" id="PF04055">
    <property type="entry name" value="Radical_SAM"/>
    <property type="match status" value="1"/>
</dbReference>
<gene>
    <name evidence="7" type="primary">scfB</name>
    <name evidence="7" type="ORF">IMF26_07255</name>
</gene>
<dbReference type="InterPro" id="IPR024025">
    <property type="entry name" value="SCIFF_rSAM_maturase"/>
</dbReference>
<dbReference type="InterPro" id="IPR023867">
    <property type="entry name" value="Sulphatase_maturase_rSAM"/>
</dbReference>
<dbReference type="PROSITE" id="PS51918">
    <property type="entry name" value="RADICAL_SAM"/>
    <property type="match status" value="1"/>
</dbReference>
<keyword evidence="4" id="KW-0408">Iron</keyword>
<dbReference type="InterPro" id="IPR023885">
    <property type="entry name" value="4Fe4S-binding_SPASM_dom"/>
</dbReference>
<dbReference type="KEGG" id="fcz:IMF26_07255"/>
<dbReference type="NCBIfam" id="TIGR03974">
    <property type="entry name" value="rSAM_six_Cys"/>
    <property type="match status" value="1"/>
</dbReference>
<dbReference type="AlphaFoldDB" id="A0AAT9LB72"/>
<evidence type="ECO:0000259" key="6">
    <source>
        <dbReference type="PROSITE" id="PS51918"/>
    </source>
</evidence>
<reference evidence="7" key="1">
    <citation type="submission" date="2020-10" db="EMBL/GenBank/DDBJ databases">
        <authorList>
            <person name="Kadnikov V."/>
            <person name="Beletsky A.V."/>
            <person name="Mardanov A.V."/>
            <person name="Karnachuk O.V."/>
            <person name="Ravin N.V."/>
        </authorList>
    </citation>
    <scope>NUCLEOTIDE SEQUENCE</scope>
    <source>
        <strain evidence="7">Bu02</strain>
    </source>
</reference>
<protein>
    <submittedName>
        <fullName evidence="7">Thioether cross-link-forming SCIFF peptide maturase</fullName>
    </submittedName>
</protein>
<dbReference type="NCBIfam" id="TIGR04085">
    <property type="entry name" value="rSAM_more_4Fe4S"/>
    <property type="match status" value="1"/>
</dbReference>
<dbReference type="PANTHER" id="PTHR43273">
    <property type="entry name" value="ANAEROBIC SULFATASE-MATURATING ENZYME HOMOLOG ASLB-RELATED"/>
    <property type="match status" value="1"/>
</dbReference>
<dbReference type="SFLD" id="SFLDG01067">
    <property type="entry name" value="SPASM/twitch_domain_containing"/>
    <property type="match status" value="1"/>
</dbReference>
<organism evidence="7">
    <name type="scientific">Candidatus Fermentithermobacillus carboniphilus</name>
    <dbReference type="NCBI Taxonomy" id="3085328"/>
    <lineage>
        <taxon>Bacteria</taxon>
        <taxon>Bacillati</taxon>
        <taxon>Bacillota</taxon>
        <taxon>Candidatus Fermentithermobacillia</taxon>
        <taxon>Candidatus Fermentithermobacillales</taxon>
        <taxon>Candidatus Fermentithermobacillaceae</taxon>
        <taxon>Candidatus Fermentithermobacillus</taxon>
    </lineage>
</organism>
<evidence type="ECO:0000256" key="5">
    <source>
        <dbReference type="ARBA" id="ARBA00023014"/>
    </source>
</evidence>
<dbReference type="SFLD" id="SFLDG01386">
    <property type="entry name" value="main_SPASM_domain-containing"/>
    <property type="match status" value="1"/>
</dbReference>
<comment type="cofactor">
    <cofactor evidence="1">
        <name>[4Fe-4S] cluster</name>
        <dbReference type="ChEBI" id="CHEBI:49883"/>
    </cofactor>
</comment>
<reference evidence="7" key="2">
    <citation type="journal article" date="2023" name="Biology">
        <title>Prokaryotic Life Associated with Coal-Fire Gas Vents Revealed by Metagenomics.</title>
        <authorList>
            <person name="Kadnikov V.V."/>
            <person name="Mardanov A.V."/>
            <person name="Beletsky A.V."/>
            <person name="Karnachuk O.V."/>
            <person name="Ravin N.V."/>
        </authorList>
    </citation>
    <scope>NUCLEOTIDE SEQUENCE</scope>
    <source>
        <strain evidence="7">Bu02</strain>
    </source>
</reference>
<dbReference type="GO" id="GO:0051536">
    <property type="term" value="F:iron-sulfur cluster binding"/>
    <property type="evidence" value="ECO:0007669"/>
    <property type="project" value="UniProtKB-KW"/>
</dbReference>
<evidence type="ECO:0000256" key="1">
    <source>
        <dbReference type="ARBA" id="ARBA00001966"/>
    </source>
</evidence>
<dbReference type="PANTHER" id="PTHR43273:SF8">
    <property type="entry name" value="RADICAL SAM DOMAIN PROTEIN"/>
    <property type="match status" value="1"/>
</dbReference>
<evidence type="ECO:0000256" key="4">
    <source>
        <dbReference type="ARBA" id="ARBA00023004"/>
    </source>
</evidence>
<keyword evidence="3" id="KW-0479">Metal-binding</keyword>